<proteinExistence type="predicted"/>
<dbReference type="AlphaFoldDB" id="A0A9K3E2V6"/>
<reference evidence="1" key="1">
    <citation type="journal article" date="2017" name="Nature">
        <title>The sunflower genome provides insights into oil metabolism, flowering and Asterid evolution.</title>
        <authorList>
            <person name="Badouin H."/>
            <person name="Gouzy J."/>
            <person name="Grassa C.J."/>
            <person name="Murat F."/>
            <person name="Staton S.E."/>
            <person name="Cottret L."/>
            <person name="Lelandais-Briere C."/>
            <person name="Owens G.L."/>
            <person name="Carrere S."/>
            <person name="Mayjonade B."/>
            <person name="Legrand L."/>
            <person name="Gill N."/>
            <person name="Kane N.C."/>
            <person name="Bowers J.E."/>
            <person name="Hubner S."/>
            <person name="Bellec A."/>
            <person name="Berard A."/>
            <person name="Berges H."/>
            <person name="Blanchet N."/>
            <person name="Boniface M.C."/>
            <person name="Brunel D."/>
            <person name="Catrice O."/>
            <person name="Chaidir N."/>
            <person name="Claudel C."/>
            <person name="Donnadieu C."/>
            <person name="Faraut T."/>
            <person name="Fievet G."/>
            <person name="Helmstetter N."/>
            <person name="King M."/>
            <person name="Knapp S.J."/>
            <person name="Lai Z."/>
            <person name="Le Paslier M.C."/>
            <person name="Lippi Y."/>
            <person name="Lorenzon L."/>
            <person name="Mandel J.R."/>
            <person name="Marage G."/>
            <person name="Marchand G."/>
            <person name="Marquand E."/>
            <person name="Bret-Mestries E."/>
            <person name="Morien E."/>
            <person name="Nambeesan S."/>
            <person name="Nguyen T."/>
            <person name="Pegot-Espagnet P."/>
            <person name="Pouilly N."/>
            <person name="Raftis F."/>
            <person name="Sallet E."/>
            <person name="Schiex T."/>
            <person name="Thomas J."/>
            <person name="Vandecasteele C."/>
            <person name="Vares D."/>
            <person name="Vear F."/>
            <person name="Vautrin S."/>
            <person name="Crespi M."/>
            <person name="Mangin B."/>
            <person name="Burke J.M."/>
            <person name="Salse J."/>
            <person name="Munos S."/>
            <person name="Vincourt P."/>
            <person name="Rieseberg L.H."/>
            <person name="Langlade N.B."/>
        </authorList>
    </citation>
    <scope>NUCLEOTIDE SEQUENCE</scope>
    <source>
        <tissue evidence="1">Leaves</tissue>
    </source>
</reference>
<sequence>MTSTSRAAPCPLGHLPERIFMHTPLSPYAFTILLGTSPLRMDSVTLSLLSLSPPHRPH</sequence>
<reference evidence="1" key="2">
    <citation type="submission" date="2020-06" db="EMBL/GenBank/DDBJ databases">
        <title>Helianthus annuus Genome sequencing and assembly Release 2.</title>
        <authorList>
            <person name="Gouzy J."/>
            <person name="Langlade N."/>
            <person name="Munos S."/>
        </authorList>
    </citation>
    <scope>NUCLEOTIDE SEQUENCE</scope>
    <source>
        <tissue evidence="1">Leaves</tissue>
    </source>
</reference>
<accession>A0A9K3E2V6</accession>
<evidence type="ECO:0000313" key="1">
    <source>
        <dbReference type="EMBL" id="KAF5765021.1"/>
    </source>
</evidence>
<name>A0A9K3E2V6_HELAN</name>
<gene>
    <name evidence="1" type="ORF">HanXRQr2_Chr15g0698801</name>
</gene>
<dbReference type="Proteomes" id="UP000215914">
    <property type="component" value="Unassembled WGS sequence"/>
</dbReference>
<protein>
    <submittedName>
        <fullName evidence="1">Uncharacterized protein</fullName>
    </submittedName>
</protein>
<organism evidence="1 2">
    <name type="scientific">Helianthus annuus</name>
    <name type="common">Common sunflower</name>
    <dbReference type="NCBI Taxonomy" id="4232"/>
    <lineage>
        <taxon>Eukaryota</taxon>
        <taxon>Viridiplantae</taxon>
        <taxon>Streptophyta</taxon>
        <taxon>Embryophyta</taxon>
        <taxon>Tracheophyta</taxon>
        <taxon>Spermatophyta</taxon>
        <taxon>Magnoliopsida</taxon>
        <taxon>eudicotyledons</taxon>
        <taxon>Gunneridae</taxon>
        <taxon>Pentapetalae</taxon>
        <taxon>asterids</taxon>
        <taxon>campanulids</taxon>
        <taxon>Asterales</taxon>
        <taxon>Asteraceae</taxon>
        <taxon>Asteroideae</taxon>
        <taxon>Heliantheae alliance</taxon>
        <taxon>Heliantheae</taxon>
        <taxon>Helianthus</taxon>
    </lineage>
</organism>
<comment type="caution">
    <text evidence="1">The sequence shown here is derived from an EMBL/GenBank/DDBJ whole genome shotgun (WGS) entry which is preliminary data.</text>
</comment>
<dbReference type="Gramene" id="mRNA:HanXRQr2_Chr15g0698801">
    <property type="protein sequence ID" value="CDS:HanXRQr2_Chr15g0698801.1"/>
    <property type="gene ID" value="HanXRQr2_Chr15g0698801"/>
</dbReference>
<evidence type="ECO:0000313" key="2">
    <source>
        <dbReference type="Proteomes" id="UP000215914"/>
    </source>
</evidence>
<keyword evidence="2" id="KW-1185">Reference proteome</keyword>
<dbReference type="EMBL" id="MNCJ02000330">
    <property type="protein sequence ID" value="KAF5765021.1"/>
    <property type="molecule type" value="Genomic_DNA"/>
</dbReference>